<dbReference type="PANTHER" id="PTHR23343">
    <property type="entry name" value="ZONA PELLUCIDA SPERM-BINDING PROTEIN"/>
    <property type="match status" value="1"/>
</dbReference>
<accession>A0AAD7WYU7</accession>
<sequence length="152" mass="16652">MPVTVQCLRDGQFVVVVASDTTLPRLSLESVRLLEGDNVAPCGPVGTTAAFVIFRFPVVQDGTDSDDPAGFLRCQPDFAMQDMEALFQLPDAPFHNTAGPLVGSNTYDILTNVYSSYYDAADYPVFKVLRDPVYVEVCILERTDPSPVRSLL</sequence>
<evidence type="ECO:0000313" key="2">
    <source>
        <dbReference type="Proteomes" id="UP001221898"/>
    </source>
</evidence>
<dbReference type="GO" id="GO:0060468">
    <property type="term" value="P:prevention of polyspermy"/>
    <property type="evidence" value="ECO:0007669"/>
    <property type="project" value="TreeGrafter"/>
</dbReference>
<dbReference type="GO" id="GO:0035805">
    <property type="term" value="C:egg coat"/>
    <property type="evidence" value="ECO:0007669"/>
    <property type="project" value="TreeGrafter"/>
</dbReference>
<dbReference type="PANTHER" id="PTHR23343:SF31">
    <property type="entry name" value="ZONA PELLUCIDA SPERM-BINDING PROTEIN 4"/>
    <property type="match status" value="1"/>
</dbReference>
<dbReference type="InterPro" id="IPR051148">
    <property type="entry name" value="Zona_Pellucida_Domain_gp"/>
</dbReference>
<evidence type="ECO:0000313" key="1">
    <source>
        <dbReference type="EMBL" id="KAJ8414252.1"/>
    </source>
</evidence>
<reference evidence="1" key="1">
    <citation type="journal article" date="2023" name="Science">
        <title>Genome structures resolve the early diversification of teleost fishes.</title>
        <authorList>
            <person name="Parey E."/>
            <person name="Louis A."/>
            <person name="Montfort J."/>
            <person name="Bouchez O."/>
            <person name="Roques C."/>
            <person name="Iampietro C."/>
            <person name="Lluch J."/>
            <person name="Castinel A."/>
            <person name="Donnadieu C."/>
            <person name="Desvignes T."/>
            <person name="Floi Bucao C."/>
            <person name="Jouanno E."/>
            <person name="Wen M."/>
            <person name="Mejri S."/>
            <person name="Dirks R."/>
            <person name="Jansen H."/>
            <person name="Henkel C."/>
            <person name="Chen W.J."/>
            <person name="Zahm M."/>
            <person name="Cabau C."/>
            <person name="Klopp C."/>
            <person name="Thompson A.W."/>
            <person name="Robinson-Rechavi M."/>
            <person name="Braasch I."/>
            <person name="Lecointre G."/>
            <person name="Bobe J."/>
            <person name="Postlethwait J.H."/>
            <person name="Berthelot C."/>
            <person name="Roest Crollius H."/>
            <person name="Guiguen Y."/>
        </authorList>
    </citation>
    <scope>NUCLEOTIDE SEQUENCE</scope>
    <source>
        <strain evidence="1">NC1722</strain>
    </source>
</reference>
<dbReference type="GO" id="GO:0032190">
    <property type="term" value="F:acrosin binding"/>
    <property type="evidence" value="ECO:0007669"/>
    <property type="project" value="TreeGrafter"/>
</dbReference>
<dbReference type="GO" id="GO:0007339">
    <property type="term" value="P:binding of sperm to zona pellucida"/>
    <property type="evidence" value="ECO:0007669"/>
    <property type="project" value="TreeGrafter"/>
</dbReference>
<dbReference type="EMBL" id="JAINUG010000013">
    <property type="protein sequence ID" value="KAJ8414252.1"/>
    <property type="molecule type" value="Genomic_DNA"/>
</dbReference>
<dbReference type="GO" id="GO:0035804">
    <property type="term" value="F:structural constituent of egg coat"/>
    <property type="evidence" value="ECO:0007669"/>
    <property type="project" value="TreeGrafter"/>
</dbReference>
<keyword evidence="2" id="KW-1185">Reference proteome</keyword>
<dbReference type="AlphaFoldDB" id="A0AAD7WYU7"/>
<proteinExistence type="predicted"/>
<protein>
    <submittedName>
        <fullName evidence="1">Uncharacterized protein</fullName>
    </submittedName>
</protein>
<dbReference type="Gene3D" id="2.60.40.4100">
    <property type="entry name" value="Zona pellucida, ZP-C domain"/>
    <property type="match status" value="1"/>
</dbReference>
<gene>
    <name evidence="1" type="ORF">AAFF_G00051220</name>
</gene>
<comment type="caution">
    <text evidence="1">The sequence shown here is derived from an EMBL/GenBank/DDBJ whole genome shotgun (WGS) entry which is preliminary data.</text>
</comment>
<dbReference type="Proteomes" id="UP001221898">
    <property type="component" value="Unassembled WGS sequence"/>
</dbReference>
<organism evidence="1 2">
    <name type="scientific">Aldrovandia affinis</name>
    <dbReference type="NCBI Taxonomy" id="143900"/>
    <lineage>
        <taxon>Eukaryota</taxon>
        <taxon>Metazoa</taxon>
        <taxon>Chordata</taxon>
        <taxon>Craniata</taxon>
        <taxon>Vertebrata</taxon>
        <taxon>Euteleostomi</taxon>
        <taxon>Actinopterygii</taxon>
        <taxon>Neopterygii</taxon>
        <taxon>Teleostei</taxon>
        <taxon>Notacanthiformes</taxon>
        <taxon>Halosauridae</taxon>
        <taxon>Aldrovandia</taxon>
    </lineage>
</organism>
<name>A0AAD7WYU7_9TELE</name>
<dbReference type="InterPro" id="IPR042235">
    <property type="entry name" value="ZP-C_dom"/>
</dbReference>